<feature type="signal peptide" evidence="1">
    <location>
        <begin position="1"/>
        <end position="26"/>
    </location>
</feature>
<dbReference type="RefSeq" id="WP_280318912.1">
    <property type="nucleotide sequence ID" value="NZ_CP118605.1"/>
</dbReference>
<accession>A0ABY8NA78</accession>
<proteinExistence type="predicted"/>
<name>A0ABY8NA78_9GAMM</name>
<evidence type="ECO:0000313" key="2">
    <source>
        <dbReference type="EMBL" id="WGL15801.1"/>
    </source>
</evidence>
<evidence type="ECO:0008006" key="4">
    <source>
        <dbReference type="Google" id="ProtNLM"/>
    </source>
</evidence>
<gene>
    <name evidence="2" type="ORF">PVT68_13600</name>
</gene>
<dbReference type="EMBL" id="CP118605">
    <property type="protein sequence ID" value="WGL15801.1"/>
    <property type="molecule type" value="Genomic_DNA"/>
</dbReference>
<organism evidence="2 3">
    <name type="scientific">Microbulbifer bruguierae</name>
    <dbReference type="NCBI Taxonomy" id="3029061"/>
    <lineage>
        <taxon>Bacteria</taxon>
        <taxon>Pseudomonadati</taxon>
        <taxon>Pseudomonadota</taxon>
        <taxon>Gammaproteobacteria</taxon>
        <taxon>Cellvibrionales</taxon>
        <taxon>Microbulbiferaceae</taxon>
        <taxon>Microbulbifer</taxon>
    </lineage>
</organism>
<evidence type="ECO:0000256" key="1">
    <source>
        <dbReference type="SAM" id="SignalP"/>
    </source>
</evidence>
<feature type="chain" id="PRO_5045976543" description="Neuromedin U" evidence="1">
    <location>
        <begin position="27"/>
        <end position="293"/>
    </location>
</feature>
<keyword evidence="3" id="KW-1185">Reference proteome</keyword>
<sequence length="293" mass="32610">MRIHGRRLWLLLLSAWACLATWTCHADEDDDLSANEVSRQLSNPNTSLARLTFKNQFRWFEGSLPDADGQRGYELLFQPSFPIKLGGGDMFFMRPAFPVFFHQPVYDEDKGRFTQKLGLGDIGFDVAYGHSNESGLILSAGVAGSLPTATVSELGSGQMTLGPEFLIAKMSKKYIIGFFPNHQWDIAGWGDEDISITTLQPIAAYLPGNAWSIASSPIATYNWRTETWTVPLNLAISKTLIFGDTPWRIGMEVNYYTERPDAFGPQWMVGINIVPVVENVFARWFTGNGATAP</sequence>
<keyword evidence="1" id="KW-0732">Signal</keyword>
<evidence type="ECO:0000313" key="3">
    <source>
        <dbReference type="Proteomes" id="UP001236500"/>
    </source>
</evidence>
<protein>
    <recommendedName>
        <fullName evidence="4">Neuromedin U</fullName>
    </recommendedName>
</protein>
<dbReference type="Proteomes" id="UP001236500">
    <property type="component" value="Chromosome"/>
</dbReference>
<reference evidence="2 3" key="1">
    <citation type="submission" date="2023-02" db="EMBL/GenBank/DDBJ databases">
        <title>Description and genomic characterization of Microbulbifer bruguierae sp. nov., isolated from the sediment of mangrove plant Bruguiera sexangula.</title>
        <authorList>
            <person name="Long M."/>
        </authorList>
    </citation>
    <scope>NUCLEOTIDE SEQUENCE [LARGE SCALE GENOMIC DNA]</scope>
    <source>
        <strain evidence="2 3">H12</strain>
    </source>
</reference>